<feature type="transmembrane region" description="Helical" evidence="1">
    <location>
        <begin position="201"/>
        <end position="222"/>
    </location>
</feature>
<keyword evidence="1" id="KW-0472">Membrane</keyword>
<feature type="transmembrane region" description="Helical" evidence="1">
    <location>
        <begin position="89"/>
        <end position="108"/>
    </location>
</feature>
<feature type="transmembrane region" description="Helical" evidence="1">
    <location>
        <begin position="164"/>
        <end position="181"/>
    </location>
</feature>
<feature type="transmembrane region" description="Helical" evidence="1">
    <location>
        <begin position="229"/>
        <end position="248"/>
    </location>
</feature>
<gene>
    <name evidence="2" type="ORF">ACFSR1_19000</name>
</gene>
<evidence type="ECO:0000313" key="3">
    <source>
        <dbReference type="Proteomes" id="UP001597319"/>
    </source>
</evidence>
<keyword evidence="3" id="KW-1185">Reference proteome</keyword>
<organism evidence="2 3">
    <name type="scientific">Aquimarina rubra</name>
    <dbReference type="NCBI Taxonomy" id="1920033"/>
    <lineage>
        <taxon>Bacteria</taxon>
        <taxon>Pseudomonadati</taxon>
        <taxon>Bacteroidota</taxon>
        <taxon>Flavobacteriia</taxon>
        <taxon>Flavobacteriales</taxon>
        <taxon>Flavobacteriaceae</taxon>
        <taxon>Aquimarina</taxon>
    </lineage>
</organism>
<comment type="caution">
    <text evidence="2">The sequence shown here is derived from an EMBL/GenBank/DDBJ whole genome shotgun (WGS) entry which is preliminary data.</text>
</comment>
<proteinExistence type="predicted"/>
<protein>
    <submittedName>
        <fullName evidence="2">Uncharacterized protein</fullName>
    </submittedName>
</protein>
<dbReference type="Proteomes" id="UP001597319">
    <property type="component" value="Unassembled WGS sequence"/>
</dbReference>
<feature type="transmembrane region" description="Helical" evidence="1">
    <location>
        <begin position="7"/>
        <end position="28"/>
    </location>
</feature>
<feature type="transmembrane region" description="Helical" evidence="1">
    <location>
        <begin position="34"/>
        <end position="53"/>
    </location>
</feature>
<dbReference type="RefSeq" id="WP_378294634.1">
    <property type="nucleotide sequence ID" value="NZ_JBHULE010000022.1"/>
</dbReference>
<accession>A0ABW5LJI0</accession>
<keyword evidence="1" id="KW-1133">Transmembrane helix</keyword>
<feature type="transmembrane region" description="Helical" evidence="1">
    <location>
        <begin position="65"/>
        <end position="83"/>
    </location>
</feature>
<dbReference type="EMBL" id="JBHULE010000022">
    <property type="protein sequence ID" value="MFD2564775.1"/>
    <property type="molecule type" value="Genomic_DNA"/>
</dbReference>
<keyword evidence="1" id="KW-0812">Transmembrane</keyword>
<evidence type="ECO:0000313" key="2">
    <source>
        <dbReference type="EMBL" id="MFD2564775.1"/>
    </source>
</evidence>
<feature type="transmembrane region" description="Helical" evidence="1">
    <location>
        <begin position="254"/>
        <end position="273"/>
    </location>
</feature>
<sequence length="283" mass="32342">MRTIFRSILPTIIMIPSIFLGIFTMYHHNISSNLWLQNFGVLLLVSISSYFIISRKIFLKLNSSIIILVGILLLLITFIDNGFSNVYRWLSIGVINLNIGSIVLPLLLVELEKNLNFKNWWIITLLAFGIIAILSFQPDASKVTAFTLASLFILQKYVAKKVQYVILAIPLMASVWTWYFLDDLPSVDYVEEILQMTKEMGITWFIFSVFSLILLPIPFFIFKTEKNKSICVSLGVYFSVVLLSTLFGNFPVPLLGYGISPIIGYSIAITWLMRNTDFEYVTE</sequence>
<name>A0ABW5LJI0_9FLAO</name>
<evidence type="ECO:0000256" key="1">
    <source>
        <dbReference type="SAM" id="Phobius"/>
    </source>
</evidence>
<reference evidence="3" key="1">
    <citation type="journal article" date="2019" name="Int. J. Syst. Evol. Microbiol.">
        <title>The Global Catalogue of Microorganisms (GCM) 10K type strain sequencing project: providing services to taxonomists for standard genome sequencing and annotation.</title>
        <authorList>
            <consortium name="The Broad Institute Genomics Platform"/>
            <consortium name="The Broad Institute Genome Sequencing Center for Infectious Disease"/>
            <person name="Wu L."/>
            <person name="Ma J."/>
        </authorList>
    </citation>
    <scope>NUCLEOTIDE SEQUENCE [LARGE SCALE GENOMIC DNA]</scope>
    <source>
        <strain evidence="3">KCTC 52274</strain>
    </source>
</reference>